<dbReference type="Proteomes" id="UP000734854">
    <property type="component" value="Unassembled WGS sequence"/>
</dbReference>
<feature type="region of interest" description="Disordered" evidence="1">
    <location>
        <begin position="160"/>
        <end position="240"/>
    </location>
</feature>
<dbReference type="InterPro" id="IPR006867">
    <property type="entry name" value="DUF632"/>
</dbReference>
<protein>
    <submittedName>
        <fullName evidence="4">Uncharacterized protein</fullName>
    </submittedName>
</protein>
<proteinExistence type="predicted"/>
<organism evidence="4 5">
    <name type="scientific">Zingiber officinale</name>
    <name type="common">Ginger</name>
    <name type="synonym">Amomum zingiber</name>
    <dbReference type="NCBI Taxonomy" id="94328"/>
    <lineage>
        <taxon>Eukaryota</taxon>
        <taxon>Viridiplantae</taxon>
        <taxon>Streptophyta</taxon>
        <taxon>Embryophyta</taxon>
        <taxon>Tracheophyta</taxon>
        <taxon>Spermatophyta</taxon>
        <taxon>Magnoliopsida</taxon>
        <taxon>Liliopsida</taxon>
        <taxon>Zingiberales</taxon>
        <taxon>Zingiberaceae</taxon>
        <taxon>Zingiber</taxon>
    </lineage>
</organism>
<name>A0A8J5FNP3_ZINOF</name>
<reference evidence="4 5" key="1">
    <citation type="submission" date="2020-08" db="EMBL/GenBank/DDBJ databases">
        <title>Plant Genome Project.</title>
        <authorList>
            <person name="Zhang R.-G."/>
        </authorList>
    </citation>
    <scope>NUCLEOTIDE SEQUENCE [LARGE SCALE GENOMIC DNA]</scope>
    <source>
        <tissue evidence="4">Rhizome</tissue>
    </source>
</reference>
<feature type="domain" description="DUF630" evidence="3">
    <location>
        <begin position="134"/>
        <end position="161"/>
    </location>
</feature>
<feature type="compositionally biased region" description="Low complexity" evidence="1">
    <location>
        <begin position="163"/>
        <end position="193"/>
    </location>
</feature>
<dbReference type="AlphaFoldDB" id="A0A8J5FNP3"/>
<dbReference type="Pfam" id="PF04783">
    <property type="entry name" value="DUF630"/>
    <property type="match status" value="1"/>
</dbReference>
<sequence length="380" mass="42653">MMVASQAIKAITSEIIKLRESEFFLQLLELVNCFFSARQRQCSVSGKWRFEKLFFERRSLEAQRRSFSRVFRLFLKKRQFLSFDMNHSSYSFGRRRRRRFWRFQLQAEKGASFVLAAMVVEMGFSSRGLGWRRRPVSRCKARRQYMKQLVEERREFGAAHSLSTSAPSGSQAPPSSSTPFASSAFSSPSTLPLPSSPTPPSSIPPPPPPTAPPSSRLPISPGSDKWTSLDTNSPILPPPPPSSLLELELWGPFPVPPSSRYSNGSSNSLAMVVAPRGKKDLSELVEELDEYFLKATEAGNDVSFILDGPKTYLGLSSKFGKYGQHIGREIGGVRVGIHVSHTSTLEKLFAWEKKLYLEVKPFDPRQERQSVLTVGSYSCS</sequence>
<comment type="caution">
    <text evidence="4">The sequence shown here is derived from an EMBL/GenBank/DDBJ whole genome shotgun (WGS) entry which is preliminary data.</text>
</comment>
<dbReference type="PANTHER" id="PTHR21450:SF23">
    <property type="entry name" value="PROTEIN ALTERED PHOSPHATE STARVATION RESPONSE 1"/>
    <property type="match status" value="1"/>
</dbReference>
<dbReference type="EMBL" id="JACMSC010000014">
    <property type="protein sequence ID" value="KAG6491099.1"/>
    <property type="molecule type" value="Genomic_DNA"/>
</dbReference>
<gene>
    <name evidence="4" type="ORF">ZIOFF_052431</name>
</gene>
<keyword evidence="5" id="KW-1185">Reference proteome</keyword>
<dbReference type="PANTHER" id="PTHR21450">
    <property type="entry name" value="PROTEIN ALTERED PHOSPHATE STARVATION RESPONSE 1"/>
    <property type="match status" value="1"/>
</dbReference>
<accession>A0A8J5FNP3</accession>
<evidence type="ECO:0000259" key="2">
    <source>
        <dbReference type="Pfam" id="PF04782"/>
    </source>
</evidence>
<feature type="compositionally biased region" description="Pro residues" evidence="1">
    <location>
        <begin position="194"/>
        <end position="212"/>
    </location>
</feature>
<evidence type="ECO:0000259" key="3">
    <source>
        <dbReference type="Pfam" id="PF04783"/>
    </source>
</evidence>
<dbReference type="Pfam" id="PF04782">
    <property type="entry name" value="DUF632"/>
    <property type="match status" value="1"/>
</dbReference>
<feature type="compositionally biased region" description="Polar residues" evidence="1">
    <location>
        <begin position="225"/>
        <end position="234"/>
    </location>
</feature>
<evidence type="ECO:0000313" key="4">
    <source>
        <dbReference type="EMBL" id="KAG6491099.1"/>
    </source>
</evidence>
<evidence type="ECO:0000256" key="1">
    <source>
        <dbReference type="SAM" id="MobiDB-lite"/>
    </source>
</evidence>
<dbReference type="InterPro" id="IPR006868">
    <property type="entry name" value="DUF630"/>
</dbReference>
<evidence type="ECO:0000313" key="5">
    <source>
        <dbReference type="Proteomes" id="UP000734854"/>
    </source>
</evidence>
<feature type="domain" description="DUF632" evidence="2">
    <location>
        <begin position="281"/>
        <end position="360"/>
    </location>
</feature>